<evidence type="ECO:0000313" key="2">
    <source>
        <dbReference type="Proteomes" id="UP001321047"/>
    </source>
</evidence>
<name>A0AAP2ZC56_9EURY</name>
<sequence>MVLDVYDTHVDILSDGFELTQKFFELVSVNVSTLYLGFRNGFHKEFVGYDEPFYYGFCVGYGFSGERFPCFDCEVFVFLEYFVD</sequence>
<reference evidence="1 2" key="1">
    <citation type="submission" date="2022-09" db="EMBL/GenBank/DDBJ databases">
        <title>Enrichment on poylsaccharides allowed isolation of novel metabolic and taxonomic groups of Haloarchaea.</title>
        <authorList>
            <person name="Sorokin D.Y."/>
            <person name="Elcheninov A.G."/>
            <person name="Khizhniak T.V."/>
            <person name="Kolganova T.V."/>
            <person name="Kublanov I.V."/>
        </authorList>
    </citation>
    <scope>NUCLEOTIDE SEQUENCE [LARGE SCALE GENOMIC DNA]</scope>
    <source>
        <strain evidence="1 2">AArc-curdl1</strain>
    </source>
</reference>
<evidence type="ECO:0000313" key="1">
    <source>
        <dbReference type="EMBL" id="MCU4754506.1"/>
    </source>
</evidence>
<gene>
    <name evidence="1" type="ORF">OB919_21475</name>
</gene>
<keyword evidence="2" id="KW-1185">Reference proteome</keyword>
<protein>
    <submittedName>
        <fullName evidence="1">Uncharacterized protein</fullName>
    </submittedName>
</protein>
<proteinExistence type="predicted"/>
<dbReference type="EMBL" id="JAOPJZ010000049">
    <property type="protein sequence ID" value="MCU4754506.1"/>
    <property type="molecule type" value="Genomic_DNA"/>
</dbReference>
<dbReference type="RefSeq" id="WP_342810804.1">
    <property type="nucleotide sequence ID" value="NZ_JAOPJZ010000049.1"/>
</dbReference>
<accession>A0AAP2ZC56</accession>
<dbReference type="Proteomes" id="UP001321047">
    <property type="component" value="Unassembled WGS sequence"/>
</dbReference>
<organism evidence="1 2">
    <name type="scientific">Natronosalvus hydrolyticus</name>
    <dbReference type="NCBI Taxonomy" id="2979988"/>
    <lineage>
        <taxon>Archaea</taxon>
        <taxon>Methanobacteriati</taxon>
        <taxon>Methanobacteriota</taxon>
        <taxon>Stenosarchaea group</taxon>
        <taxon>Halobacteria</taxon>
        <taxon>Halobacteriales</taxon>
        <taxon>Natrialbaceae</taxon>
        <taxon>Natronosalvus</taxon>
    </lineage>
</organism>
<dbReference type="AlphaFoldDB" id="A0AAP2ZC56"/>
<comment type="caution">
    <text evidence="1">The sequence shown here is derived from an EMBL/GenBank/DDBJ whole genome shotgun (WGS) entry which is preliminary data.</text>
</comment>